<dbReference type="OrthoDB" id="1014181at2"/>
<evidence type="ECO:0000313" key="4">
    <source>
        <dbReference type="Proteomes" id="UP000001933"/>
    </source>
</evidence>
<reference evidence="3 4" key="1">
    <citation type="journal article" date="2007" name="Proc. Natl. Acad. Sci. U.S.A.">
        <title>The genome of Syntrophus aciditrophicus: life at the thermodynamic limit of microbial growth.</title>
        <authorList>
            <person name="McInerney M.J."/>
            <person name="Rohlin L."/>
            <person name="Mouttaki H."/>
            <person name="Kim U."/>
            <person name="Krupp R.S."/>
            <person name="Rios-Hernandez L."/>
            <person name="Sieber J."/>
            <person name="Struchtemeyer C.G."/>
            <person name="Bhattacharyya A."/>
            <person name="Campbell J.W."/>
            <person name="Gunsalus R.P."/>
        </authorList>
    </citation>
    <scope>NUCLEOTIDE SEQUENCE [LARGE SCALE GENOMIC DNA]</scope>
    <source>
        <strain evidence="3 4">SB</strain>
    </source>
</reference>
<dbReference type="EMBL" id="CP000252">
    <property type="protein sequence ID" value="ABC76489.1"/>
    <property type="molecule type" value="Genomic_DNA"/>
</dbReference>
<evidence type="ECO:0000259" key="1">
    <source>
        <dbReference type="Pfam" id="PF01610"/>
    </source>
</evidence>
<evidence type="ECO:0000313" key="3">
    <source>
        <dbReference type="EMBL" id="ABC76489.1"/>
    </source>
</evidence>
<gene>
    <name evidence="3" type="ORF">SYN_03042</name>
</gene>
<keyword evidence="4" id="KW-1185">Reference proteome</keyword>
<evidence type="ECO:0000259" key="2">
    <source>
        <dbReference type="Pfam" id="PF14690"/>
    </source>
</evidence>
<feature type="domain" description="Transposase IS204/IS1001/IS1096/IS1165 zinc-finger" evidence="2">
    <location>
        <begin position="38"/>
        <end position="82"/>
    </location>
</feature>
<dbReference type="KEGG" id="sat:SYN_03042"/>
<dbReference type="InterPro" id="IPR002560">
    <property type="entry name" value="Transposase_DDE"/>
</dbReference>
<dbReference type="HOGENOM" id="CLU_041900_0_2_7"/>
<proteinExistence type="predicted"/>
<name>Q2LQX9_SYNAS</name>
<protein>
    <submittedName>
        <fullName evidence="3">Transposase</fullName>
    </submittedName>
</protein>
<dbReference type="Pfam" id="PF01610">
    <property type="entry name" value="DDE_Tnp_ISL3"/>
    <property type="match status" value="1"/>
</dbReference>
<dbReference type="Proteomes" id="UP000001933">
    <property type="component" value="Chromosome"/>
</dbReference>
<sequence length="401" mass="47038">MSTSVLYHAFNLKGITYRATRFTGDVIEYFADVKEEYIRCPKCGQRKFTFKGQKTRSFHLGPMGRKRCFLVLSLHRIKCNTCDTLWWPDLPFMVGKHRFARSFALIVLDLLRFGTIRWVADYLGVGWDMIKEIHKLKLQRLYRNIPLHKVRYIGIDEFSIRKGHEYMTTVMDLSEGRILYATEGKGKEGILPFLKKLARKGKKLRAVAMDMGISFFSAVREALPNIDVVFDRYHIMALMNQGIENLRRNHQKELDDIGKQTLKGNRFLLLRNYDSLKPDHKERLDALMQANQPLFVMHSMKEQLRLFWEIPEYAQAVTFLDTWCKDAMLSGIKELVKVAKTLSGYRTAILNYFKHHITNAALEGTNNKIKTLKRQAYGFRDMEYFKLRLYHLHAQRYSLTG</sequence>
<dbReference type="Pfam" id="PF14690">
    <property type="entry name" value="Zn_ribbon_ISL3"/>
    <property type="match status" value="1"/>
</dbReference>
<dbReference type="InterPro" id="IPR029261">
    <property type="entry name" value="Transposase_Znf"/>
</dbReference>
<dbReference type="eggNOG" id="COG3464">
    <property type="taxonomic scope" value="Bacteria"/>
</dbReference>
<accession>Q2LQX9</accession>
<dbReference type="PANTHER" id="PTHR33498:SF1">
    <property type="entry name" value="TRANSPOSASE FOR INSERTION SEQUENCE ELEMENT IS1557"/>
    <property type="match status" value="1"/>
</dbReference>
<dbReference type="AlphaFoldDB" id="Q2LQX9"/>
<dbReference type="NCBIfam" id="NF033550">
    <property type="entry name" value="transpos_ISL3"/>
    <property type="match status" value="1"/>
</dbReference>
<feature type="domain" description="Transposase IS204/IS1001/IS1096/IS1165 DDE" evidence="1">
    <location>
        <begin position="153"/>
        <end position="389"/>
    </location>
</feature>
<dbReference type="PANTHER" id="PTHR33498">
    <property type="entry name" value="TRANSPOSASE FOR INSERTION SEQUENCE ELEMENT IS1557"/>
    <property type="match status" value="1"/>
</dbReference>
<dbReference type="InterPro" id="IPR047951">
    <property type="entry name" value="Transpos_ISL3"/>
</dbReference>
<dbReference type="InParanoid" id="Q2LQX9"/>
<dbReference type="RefSeq" id="WP_011416523.1">
    <property type="nucleotide sequence ID" value="NC_007759.1"/>
</dbReference>
<organism evidence="3 4">
    <name type="scientific">Syntrophus aciditrophicus (strain SB)</name>
    <dbReference type="NCBI Taxonomy" id="56780"/>
    <lineage>
        <taxon>Bacteria</taxon>
        <taxon>Pseudomonadati</taxon>
        <taxon>Thermodesulfobacteriota</taxon>
        <taxon>Syntrophia</taxon>
        <taxon>Syntrophales</taxon>
        <taxon>Syntrophaceae</taxon>
        <taxon>Syntrophus</taxon>
    </lineage>
</organism>